<dbReference type="SMART" id="SM00100">
    <property type="entry name" value="cNMP"/>
    <property type="match status" value="1"/>
</dbReference>
<keyword evidence="4" id="KW-1185">Reference proteome</keyword>
<dbReference type="Pfam" id="PF13545">
    <property type="entry name" value="HTH_Crp_2"/>
    <property type="match status" value="1"/>
</dbReference>
<dbReference type="EMBL" id="JAHLZF010000028">
    <property type="protein sequence ID" value="MBU6081983.1"/>
    <property type="molecule type" value="Genomic_DNA"/>
</dbReference>
<sequence>MFPNEYSMMNFVNPWLDNLEYDWESVKKLGQLITINKNKTIFHQNESSNYIFVVEKGRIRLTLLSLEGEEKAIAIIGTNGLLGECSLNSSNQYATNAVTSTKSQVVRIEREKFIAHMMENPTSHHQLMDLITHKYRLLCLQSMELSYTKAFVSVCNTFVHLAKEYGKKIGDNKIKLTITFTQQEMANLLGITRVSIANHIKDLIEQGYLEKEDKYYVITDIDGLFELIQG</sequence>
<dbReference type="SMART" id="SM00419">
    <property type="entry name" value="HTH_CRP"/>
    <property type="match status" value="1"/>
</dbReference>
<evidence type="ECO:0000313" key="3">
    <source>
        <dbReference type="EMBL" id="MBU6081983.1"/>
    </source>
</evidence>
<organism evidence="3 4">
    <name type="scientific">Allobacillus halotolerans</name>
    <dbReference type="NCBI Taxonomy" id="570278"/>
    <lineage>
        <taxon>Bacteria</taxon>
        <taxon>Bacillati</taxon>
        <taxon>Bacillota</taxon>
        <taxon>Bacilli</taxon>
        <taxon>Bacillales</taxon>
        <taxon>Bacillaceae</taxon>
        <taxon>Allobacillus</taxon>
    </lineage>
</organism>
<dbReference type="PANTHER" id="PTHR24567:SF26">
    <property type="entry name" value="REGULATORY PROTEIN YEIL"/>
    <property type="match status" value="1"/>
</dbReference>
<dbReference type="PROSITE" id="PS50042">
    <property type="entry name" value="CNMP_BINDING_3"/>
    <property type="match status" value="1"/>
</dbReference>
<dbReference type="Proteomes" id="UP000812672">
    <property type="component" value="Unassembled WGS sequence"/>
</dbReference>
<protein>
    <submittedName>
        <fullName evidence="3">Crp/Fnr family transcriptional regulator</fullName>
    </submittedName>
</protein>
<dbReference type="RefSeq" id="WP_216687929.1">
    <property type="nucleotide sequence ID" value="NZ_CAUPKR010000028.1"/>
</dbReference>
<gene>
    <name evidence="3" type="ORF">KQ486_13250</name>
</gene>
<name>A0ABS6GUN9_9BACI</name>
<evidence type="ECO:0000259" key="1">
    <source>
        <dbReference type="PROSITE" id="PS50042"/>
    </source>
</evidence>
<dbReference type="CDD" id="cd00092">
    <property type="entry name" value="HTH_CRP"/>
    <property type="match status" value="1"/>
</dbReference>
<evidence type="ECO:0000259" key="2">
    <source>
        <dbReference type="PROSITE" id="PS51063"/>
    </source>
</evidence>
<dbReference type="InterPro" id="IPR012318">
    <property type="entry name" value="HTH_CRP"/>
</dbReference>
<comment type="caution">
    <text evidence="3">The sequence shown here is derived from an EMBL/GenBank/DDBJ whole genome shotgun (WGS) entry which is preliminary data.</text>
</comment>
<evidence type="ECO:0000313" key="4">
    <source>
        <dbReference type="Proteomes" id="UP000812672"/>
    </source>
</evidence>
<dbReference type="InterPro" id="IPR050397">
    <property type="entry name" value="Env_Response_Regulators"/>
</dbReference>
<dbReference type="PANTHER" id="PTHR24567">
    <property type="entry name" value="CRP FAMILY TRANSCRIPTIONAL REGULATORY PROTEIN"/>
    <property type="match status" value="1"/>
</dbReference>
<accession>A0ABS6GUN9</accession>
<dbReference type="Pfam" id="PF00027">
    <property type="entry name" value="cNMP_binding"/>
    <property type="match status" value="1"/>
</dbReference>
<reference evidence="3 4" key="1">
    <citation type="journal article" date="2011" name="Int. J. Syst. Evol. Microbiol.">
        <title>Allobacillus halotolerans gen. nov., sp. nov. isolated from shrimp paste.</title>
        <authorList>
            <person name="Sheu S.Y."/>
            <person name="Arun A.B."/>
            <person name="Jiang S.R."/>
            <person name="Young C.C."/>
            <person name="Chen W.M."/>
        </authorList>
    </citation>
    <scope>NUCLEOTIDE SEQUENCE [LARGE SCALE GENOMIC DNA]</scope>
    <source>
        <strain evidence="3 4">LMG 24826</strain>
    </source>
</reference>
<feature type="domain" description="HTH crp-type" evidence="2">
    <location>
        <begin position="148"/>
        <end position="222"/>
    </location>
</feature>
<dbReference type="CDD" id="cd00038">
    <property type="entry name" value="CAP_ED"/>
    <property type="match status" value="1"/>
</dbReference>
<proteinExistence type="predicted"/>
<feature type="domain" description="Cyclic nucleotide-binding" evidence="1">
    <location>
        <begin position="35"/>
        <end position="134"/>
    </location>
</feature>
<dbReference type="InterPro" id="IPR000595">
    <property type="entry name" value="cNMP-bd_dom"/>
</dbReference>
<dbReference type="PROSITE" id="PS51063">
    <property type="entry name" value="HTH_CRP_2"/>
    <property type="match status" value="1"/>
</dbReference>